<dbReference type="Proteomes" id="UP001055013">
    <property type="component" value="Unassembled WGS sequence"/>
</dbReference>
<evidence type="ECO:0000313" key="1">
    <source>
        <dbReference type="EMBL" id="GJH22764.1"/>
    </source>
</evidence>
<dbReference type="EMBL" id="BPUR01000051">
    <property type="protein sequence ID" value="GJH22764.1"/>
    <property type="molecule type" value="Genomic_DNA"/>
</dbReference>
<keyword evidence="2" id="KW-1185">Reference proteome</keyword>
<reference evidence="1" key="1">
    <citation type="submission" date="2021-09" db="EMBL/GenBank/DDBJ databases">
        <title>Isolation and characterization of 3-chlorobenzoate degrading bacteria from soils in Shizuoka.</title>
        <authorList>
            <person name="Ifat A."/>
            <person name="Ogawa N."/>
            <person name="Kimbara K."/>
            <person name="Moriuchi R."/>
            <person name="Dohra H."/>
            <person name="Shintani M."/>
        </authorList>
    </citation>
    <scope>NUCLEOTIDE SEQUENCE</scope>
    <source>
        <strain evidence="1">19CS2-2</strain>
    </source>
</reference>
<sequence>MEHADPAVRAECEDLLALLTPVLKASLVSFARTDASFSVSRALMNSISFWSLTPRPSNLISASLSWIVKISWIVVCVMNRWSGERFRDASVHLPSQAMQRLGSLGSSVTMVGIGPLRALLIKSRADQIIAHEATCQDPFAFFSAIGAVNEKAAFSYDHGPLWKHPY</sequence>
<organism evidence="1 2">
    <name type="scientific">Caballeronia novacaledonica</name>
    <dbReference type="NCBI Taxonomy" id="1544861"/>
    <lineage>
        <taxon>Bacteria</taxon>
        <taxon>Pseudomonadati</taxon>
        <taxon>Pseudomonadota</taxon>
        <taxon>Betaproteobacteria</taxon>
        <taxon>Burkholderiales</taxon>
        <taxon>Burkholderiaceae</taxon>
        <taxon>Caballeronia</taxon>
    </lineage>
</organism>
<accession>A0ACB5R5S8</accession>
<proteinExistence type="predicted"/>
<comment type="caution">
    <text evidence="1">The sequence shown here is derived from an EMBL/GenBank/DDBJ whole genome shotgun (WGS) entry which is preliminary data.</text>
</comment>
<name>A0ACB5R5S8_9BURK</name>
<gene>
    <name evidence="1" type="ORF">CBA19CS22_39500</name>
</gene>
<evidence type="ECO:0000313" key="2">
    <source>
        <dbReference type="Proteomes" id="UP001055013"/>
    </source>
</evidence>
<protein>
    <submittedName>
        <fullName evidence="1">Uncharacterized protein</fullName>
    </submittedName>
</protein>